<feature type="compositionally biased region" description="Polar residues" evidence="1">
    <location>
        <begin position="63"/>
        <end position="76"/>
    </location>
</feature>
<proteinExistence type="predicted"/>
<evidence type="ECO:0000313" key="4">
    <source>
        <dbReference type="WBParaSite" id="MBELARI_LOCUS6892"/>
    </source>
</evidence>
<feature type="chain" id="PRO_5041945860" evidence="2">
    <location>
        <begin position="19"/>
        <end position="265"/>
    </location>
</feature>
<accession>A0AAF3FJS9</accession>
<sequence length="265" mass="29944">MRSICLAVFLILFISANGYKKSKSLKKTTTTEAPTTTEVDYSDSNSTDENVELNFDAAPTEATDLSSTLGLESTTEAAEVNDEDSEENPEATTEAITETTEESKSEDDEEQNEETEPTTTPENIEENSEDKPKTEESQDEEQEESENSEDKPKADDLLDVAKNEVEKEEKQKAEVIDWSFPYPAHSLQEYVQRGKAFARQYIGAKNMKRLHQIVNKVRKSGGGREAIHKAVQSYLNKLLSRKQKKEINQRKAELDATFRFSKDLE</sequence>
<name>A0AAF3FJS9_9BILA</name>
<feature type="compositionally biased region" description="Acidic residues" evidence="1">
    <location>
        <begin position="137"/>
        <end position="147"/>
    </location>
</feature>
<evidence type="ECO:0000313" key="3">
    <source>
        <dbReference type="Proteomes" id="UP000887575"/>
    </source>
</evidence>
<dbReference type="Proteomes" id="UP000887575">
    <property type="component" value="Unassembled WGS sequence"/>
</dbReference>
<feature type="region of interest" description="Disordered" evidence="1">
    <location>
        <begin position="23"/>
        <end position="172"/>
    </location>
</feature>
<feature type="compositionally biased region" description="Acidic residues" evidence="1">
    <location>
        <begin position="104"/>
        <end position="116"/>
    </location>
</feature>
<organism evidence="3 4">
    <name type="scientific">Mesorhabditis belari</name>
    <dbReference type="NCBI Taxonomy" id="2138241"/>
    <lineage>
        <taxon>Eukaryota</taxon>
        <taxon>Metazoa</taxon>
        <taxon>Ecdysozoa</taxon>
        <taxon>Nematoda</taxon>
        <taxon>Chromadorea</taxon>
        <taxon>Rhabditida</taxon>
        <taxon>Rhabditina</taxon>
        <taxon>Rhabditomorpha</taxon>
        <taxon>Rhabditoidea</taxon>
        <taxon>Rhabditidae</taxon>
        <taxon>Mesorhabditinae</taxon>
        <taxon>Mesorhabditis</taxon>
    </lineage>
</organism>
<evidence type="ECO:0000256" key="2">
    <source>
        <dbReference type="SAM" id="SignalP"/>
    </source>
</evidence>
<evidence type="ECO:0000256" key="1">
    <source>
        <dbReference type="SAM" id="MobiDB-lite"/>
    </source>
</evidence>
<keyword evidence="3" id="KW-1185">Reference proteome</keyword>
<reference evidence="4" key="1">
    <citation type="submission" date="2024-02" db="UniProtKB">
        <authorList>
            <consortium name="WormBaseParasite"/>
        </authorList>
    </citation>
    <scope>IDENTIFICATION</scope>
</reference>
<feature type="signal peptide" evidence="2">
    <location>
        <begin position="1"/>
        <end position="18"/>
    </location>
</feature>
<feature type="compositionally biased region" description="Acidic residues" evidence="1">
    <location>
        <begin position="79"/>
        <end position="89"/>
    </location>
</feature>
<dbReference type="AlphaFoldDB" id="A0AAF3FJS9"/>
<protein>
    <submittedName>
        <fullName evidence="4">Uncharacterized protein</fullName>
    </submittedName>
</protein>
<keyword evidence="2" id="KW-0732">Signal</keyword>
<feature type="compositionally biased region" description="Low complexity" evidence="1">
    <location>
        <begin position="27"/>
        <end position="38"/>
    </location>
</feature>
<feature type="compositionally biased region" description="Basic and acidic residues" evidence="1">
    <location>
        <begin position="148"/>
        <end position="172"/>
    </location>
</feature>
<dbReference type="WBParaSite" id="MBELARI_LOCUS6892">
    <property type="protein sequence ID" value="MBELARI_LOCUS6892"/>
    <property type="gene ID" value="MBELARI_LOCUS6892"/>
</dbReference>